<proteinExistence type="predicted"/>
<protein>
    <submittedName>
        <fullName evidence="1">Uncharacterized protein</fullName>
    </submittedName>
</protein>
<organism evidence="1">
    <name type="scientific">uncultured Caudovirales phage</name>
    <dbReference type="NCBI Taxonomy" id="2100421"/>
    <lineage>
        <taxon>Viruses</taxon>
        <taxon>Duplodnaviria</taxon>
        <taxon>Heunggongvirae</taxon>
        <taxon>Uroviricota</taxon>
        <taxon>Caudoviricetes</taxon>
        <taxon>Peduoviridae</taxon>
        <taxon>Maltschvirus</taxon>
        <taxon>Maltschvirus maltsch</taxon>
    </lineage>
</organism>
<dbReference type="EMBL" id="LR796737">
    <property type="protein sequence ID" value="CAB4162488.1"/>
    <property type="molecule type" value="Genomic_DNA"/>
</dbReference>
<accession>A0A6J5M8E9</accession>
<dbReference type="EMBL" id="LR796418">
    <property type="protein sequence ID" value="CAB4142934.1"/>
    <property type="molecule type" value="Genomic_DNA"/>
</dbReference>
<gene>
    <name evidence="1" type="ORF">UFOVP436_50</name>
    <name evidence="2" type="ORF">UFOVP784_50</name>
</gene>
<evidence type="ECO:0000313" key="1">
    <source>
        <dbReference type="EMBL" id="CAB4142934.1"/>
    </source>
</evidence>
<reference evidence="1" key="1">
    <citation type="submission" date="2020-04" db="EMBL/GenBank/DDBJ databases">
        <authorList>
            <person name="Chiriac C."/>
            <person name="Salcher M."/>
            <person name="Ghai R."/>
            <person name="Kavagutti S V."/>
        </authorList>
    </citation>
    <scope>NUCLEOTIDE SEQUENCE</scope>
</reference>
<name>A0A6J5M8E9_9CAUD</name>
<evidence type="ECO:0000313" key="2">
    <source>
        <dbReference type="EMBL" id="CAB4162488.1"/>
    </source>
</evidence>
<sequence>MSSEFEEMWKDFENWSNLEAWNRIQKDYDVNQLMGMISEHKTVYEPKIAKRRIEPKPKEKFGIDVERLEARLHSLAETIDYLLDDIYLYKRNQDN</sequence>